<keyword evidence="3" id="KW-1185">Reference proteome</keyword>
<gene>
    <name evidence="2" type="ORF">Cboi02_000253400</name>
</gene>
<feature type="region of interest" description="Disordered" evidence="1">
    <location>
        <begin position="1"/>
        <end position="83"/>
    </location>
</feature>
<sequence>MEGGEHRTSELNAQRKKGADETLTSSALERMSIGVEEEHIEQREQVPYQPMRMHGGRPARCPVRRVRRVGRRGKSGGQSFTTG</sequence>
<accession>A0A9W6SZ46</accession>
<dbReference type="Proteomes" id="UP001165120">
    <property type="component" value="Unassembled WGS sequence"/>
</dbReference>
<evidence type="ECO:0000313" key="3">
    <source>
        <dbReference type="Proteomes" id="UP001165120"/>
    </source>
</evidence>
<evidence type="ECO:0000313" key="2">
    <source>
        <dbReference type="EMBL" id="GME69752.1"/>
    </source>
</evidence>
<proteinExistence type="predicted"/>
<comment type="caution">
    <text evidence="2">The sequence shown here is derived from an EMBL/GenBank/DDBJ whole genome shotgun (WGS) entry which is preliminary data.</text>
</comment>
<evidence type="ECO:0000256" key="1">
    <source>
        <dbReference type="SAM" id="MobiDB-lite"/>
    </source>
</evidence>
<dbReference type="EMBL" id="BSXN01000767">
    <property type="protein sequence ID" value="GME69752.1"/>
    <property type="molecule type" value="Genomic_DNA"/>
</dbReference>
<name>A0A9W6SZ46_CANBO</name>
<protein>
    <submittedName>
        <fullName evidence="2">Unnamed protein product</fullName>
    </submittedName>
</protein>
<dbReference type="AlphaFoldDB" id="A0A9W6SZ46"/>
<feature type="compositionally biased region" description="Basic residues" evidence="1">
    <location>
        <begin position="54"/>
        <end position="74"/>
    </location>
</feature>
<organism evidence="2 3">
    <name type="scientific">Candida boidinii</name>
    <name type="common">Yeast</name>
    <dbReference type="NCBI Taxonomy" id="5477"/>
    <lineage>
        <taxon>Eukaryota</taxon>
        <taxon>Fungi</taxon>
        <taxon>Dikarya</taxon>
        <taxon>Ascomycota</taxon>
        <taxon>Saccharomycotina</taxon>
        <taxon>Pichiomycetes</taxon>
        <taxon>Pichiales</taxon>
        <taxon>Pichiaceae</taxon>
        <taxon>Ogataea</taxon>
        <taxon>Ogataea/Candida clade</taxon>
    </lineage>
</organism>
<reference evidence="2" key="1">
    <citation type="submission" date="2023-04" db="EMBL/GenBank/DDBJ databases">
        <title>Candida boidinii NBRC 10035.</title>
        <authorList>
            <person name="Ichikawa N."/>
            <person name="Sato H."/>
            <person name="Tonouchi N."/>
        </authorList>
    </citation>
    <scope>NUCLEOTIDE SEQUENCE</scope>
    <source>
        <strain evidence="2">NBRC 10035</strain>
    </source>
</reference>